<evidence type="ECO:0000313" key="3">
    <source>
        <dbReference type="Proteomes" id="UP001363035"/>
    </source>
</evidence>
<evidence type="ECO:0008006" key="4">
    <source>
        <dbReference type="Google" id="ProtNLM"/>
    </source>
</evidence>
<evidence type="ECO:0000313" key="2">
    <source>
        <dbReference type="EMBL" id="MEI5983844.1"/>
    </source>
</evidence>
<keyword evidence="1" id="KW-0732">Signal</keyword>
<comment type="caution">
    <text evidence="2">The sequence shown here is derived from an EMBL/GenBank/DDBJ whole genome shotgun (WGS) entry which is preliminary data.</text>
</comment>
<sequence>MKLKSITLALAALCLSSMAFAQNPNTHEEGPRAQTIYFEVLGPGITYSVNYDTRFQNTRNGFGGRIGVSYLNIDDEGVFTLPVGLNYLLGKNKHYFEMGVGATYYNVSWDEQNDPNNELLFIEGNRSSMVGNLTFGYRLQPVDGGFNFRAGFTPTFGKGFFMPYFPHLSLGYTF</sequence>
<reference evidence="2 3" key="1">
    <citation type="submission" date="2024-01" db="EMBL/GenBank/DDBJ databases">
        <title>Sphingobacterium tenebrionis sp. nov., a novel endophyte isolated from tenebrio molitor intestines.</title>
        <authorList>
            <person name="Zhang C."/>
        </authorList>
    </citation>
    <scope>NUCLEOTIDE SEQUENCE [LARGE SCALE GENOMIC DNA]</scope>
    <source>
        <strain evidence="2 3">PU5-4</strain>
    </source>
</reference>
<proteinExistence type="predicted"/>
<feature type="signal peptide" evidence="1">
    <location>
        <begin position="1"/>
        <end position="21"/>
    </location>
</feature>
<name>A0ABU8I292_9SPHI</name>
<protein>
    <recommendedName>
        <fullName evidence="4">Outer membrane protein beta-barrel domain-containing protein</fullName>
    </recommendedName>
</protein>
<organism evidence="2 3">
    <name type="scientific">Sphingobacterium tenebrionis</name>
    <dbReference type="NCBI Taxonomy" id="3111775"/>
    <lineage>
        <taxon>Bacteria</taxon>
        <taxon>Pseudomonadati</taxon>
        <taxon>Bacteroidota</taxon>
        <taxon>Sphingobacteriia</taxon>
        <taxon>Sphingobacteriales</taxon>
        <taxon>Sphingobacteriaceae</taxon>
        <taxon>Sphingobacterium</taxon>
    </lineage>
</organism>
<dbReference type="RefSeq" id="WP_099367670.1">
    <property type="nucleotide sequence ID" value="NZ_JAYLLN010000004.1"/>
</dbReference>
<gene>
    <name evidence="2" type="ORF">VJ786_02895</name>
</gene>
<dbReference type="EMBL" id="JAYLLN010000004">
    <property type="protein sequence ID" value="MEI5983844.1"/>
    <property type="molecule type" value="Genomic_DNA"/>
</dbReference>
<feature type="chain" id="PRO_5045217191" description="Outer membrane protein beta-barrel domain-containing protein" evidence="1">
    <location>
        <begin position="22"/>
        <end position="174"/>
    </location>
</feature>
<accession>A0ABU8I292</accession>
<evidence type="ECO:0000256" key="1">
    <source>
        <dbReference type="SAM" id="SignalP"/>
    </source>
</evidence>
<dbReference type="Proteomes" id="UP001363035">
    <property type="component" value="Unassembled WGS sequence"/>
</dbReference>
<keyword evidence="3" id="KW-1185">Reference proteome</keyword>